<reference evidence="1" key="2">
    <citation type="journal article" date="2015" name="Fish Shellfish Immunol.">
        <title>Early steps in the European eel (Anguilla anguilla)-Vibrio vulnificus interaction in the gills: Role of the RtxA13 toxin.</title>
        <authorList>
            <person name="Callol A."/>
            <person name="Pajuelo D."/>
            <person name="Ebbesson L."/>
            <person name="Teles M."/>
            <person name="MacKenzie S."/>
            <person name="Amaro C."/>
        </authorList>
    </citation>
    <scope>NUCLEOTIDE SEQUENCE</scope>
</reference>
<proteinExistence type="predicted"/>
<name>A0A0E9PA97_ANGAN</name>
<dbReference type="EMBL" id="GBXM01106981">
    <property type="protein sequence ID" value="JAH01596.1"/>
    <property type="molecule type" value="Transcribed_RNA"/>
</dbReference>
<dbReference type="AlphaFoldDB" id="A0A0E9PA97"/>
<accession>A0A0E9PA97</accession>
<organism evidence="1">
    <name type="scientific">Anguilla anguilla</name>
    <name type="common">European freshwater eel</name>
    <name type="synonym">Muraena anguilla</name>
    <dbReference type="NCBI Taxonomy" id="7936"/>
    <lineage>
        <taxon>Eukaryota</taxon>
        <taxon>Metazoa</taxon>
        <taxon>Chordata</taxon>
        <taxon>Craniata</taxon>
        <taxon>Vertebrata</taxon>
        <taxon>Euteleostomi</taxon>
        <taxon>Actinopterygii</taxon>
        <taxon>Neopterygii</taxon>
        <taxon>Teleostei</taxon>
        <taxon>Anguilliformes</taxon>
        <taxon>Anguillidae</taxon>
        <taxon>Anguilla</taxon>
    </lineage>
</organism>
<evidence type="ECO:0000313" key="1">
    <source>
        <dbReference type="EMBL" id="JAH01596.1"/>
    </source>
</evidence>
<reference evidence="1" key="1">
    <citation type="submission" date="2014-11" db="EMBL/GenBank/DDBJ databases">
        <authorList>
            <person name="Amaro Gonzalez C."/>
        </authorList>
    </citation>
    <scope>NUCLEOTIDE SEQUENCE</scope>
</reference>
<sequence>MKYKMNIGLIVYCINVSLT</sequence>
<protein>
    <submittedName>
        <fullName evidence="1">Uncharacterized protein</fullName>
    </submittedName>
</protein>